<reference evidence="4 5" key="1">
    <citation type="submission" date="2018-06" db="EMBL/GenBank/DDBJ databases">
        <title>Genomic Encyclopedia of Type Strains, Phase III (KMG-III): the genomes of soil and plant-associated and newly described type strains.</title>
        <authorList>
            <person name="Whitman W."/>
        </authorList>
    </citation>
    <scope>NUCLEOTIDE SEQUENCE [LARGE SCALE GENOMIC DNA]</scope>
    <source>
        <strain evidence="4 5">CGMCC 4.7090</strain>
    </source>
</reference>
<comment type="caution">
    <text evidence="4">The sequence shown here is derived from an EMBL/GenBank/DDBJ whole genome shotgun (WGS) entry which is preliminary data.</text>
</comment>
<evidence type="ECO:0000256" key="2">
    <source>
        <dbReference type="SAM" id="Phobius"/>
    </source>
</evidence>
<dbReference type="AlphaFoldDB" id="A0A327Z000"/>
<evidence type="ECO:0000259" key="3">
    <source>
        <dbReference type="SMART" id="SM00458"/>
    </source>
</evidence>
<dbReference type="Gene3D" id="2.80.10.50">
    <property type="match status" value="1"/>
</dbReference>
<feature type="compositionally biased region" description="Pro residues" evidence="1">
    <location>
        <begin position="53"/>
        <end position="63"/>
    </location>
</feature>
<dbReference type="InterPro" id="IPR000772">
    <property type="entry name" value="Ricin_B_lectin"/>
</dbReference>
<keyword evidence="2" id="KW-0812">Transmembrane</keyword>
<dbReference type="EMBL" id="QLMJ01000023">
    <property type="protein sequence ID" value="RAK27488.1"/>
    <property type="molecule type" value="Genomic_DNA"/>
</dbReference>
<dbReference type="PROSITE" id="PS50231">
    <property type="entry name" value="RICIN_B_LECTIN"/>
    <property type="match status" value="1"/>
</dbReference>
<dbReference type="InterPro" id="IPR035992">
    <property type="entry name" value="Ricin_B-like_lectins"/>
</dbReference>
<feature type="region of interest" description="Disordered" evidence="1">
    <location>
        <begin position="1"/>
        <end position="69"/>
    </location>
</feature>
<accession>A0A327Z000</accession>
<proteinExistence type="predicted"/>
<dbReference type="OrthoDB" id="3298556at2"/>
<keyword evidence="4" id="KW-0430">Lectin</keyword>
<dbReference type="Proteomes" id="UP000249341">
    <property type="component" value="Unassembled WGS sequence"/>
</dbReference>
<protein>
    <submittedName>
        <fullName evidence="4">Ricin-type beta-trefoil lectin protein</fullName>
    </submittedName>
</protein>
<evidence type="ECO:0000256" key="1">
    <source>
        <dbReference type="SAM" id="MobiDB-lite"/>
    </source>
</evidence>
<keyword evidence="2" id="KW-0472">Membrane</keyword>
<dbReference type="SMART" id="SM00458">
    <property type="entry name" value="RICIN"/>
    <property type="match status" value="1"/>
</dbReference>
<keyword evidence="5" id="KW-1185">Reference proteome</keyword>
<feature type="domain" description="Ricin B lectin" evidence="3">
    <location>
        <begin position="216"/>
        <end position="337"/>
    </location>
</feature>
<feature type="transmembrane region" description="Helical" evidence="2">
    <location>
        <begin position="72"/>
        <end position="91"/>
    </location>
</feature>
<feature type="compositionally biased region" description="Gly residues" evidence="1">
    <location>
        <begin position="127"/>
        <end position="156"/>
    </location>
</feature>
<dbReference type="GO" id="GO:0030246">
    <property type="term" value="F:carbohydrate binding"/>
    <property type="evidence" value="ECO:0007669"/>
    <property type="project" value="UniProtKB-KW"/>
</dbReference>
<keyword evidence="2" id="KW-1133">Transmembrane helix</keyword>
<gene>
    <name evidence="4" type="ORF">B0I29_123122</name>
</gene>
<evidence type="ECO:0000313" key="4">
    <source>
        <dbReference type="EMBL" id="RAK27488.1"/>
    </source>
</evidence>
<dbReference type="Pfam" id="PF00652">
    <property type="entry name" value="Ricin_B_lectin"/>
    <property type="match status" value="1"/>
</dbReference>
<feature type="compositionally biased region" description="Low complexity" evidence="1">
    <location>
        <begin position="157"/>
        <end position="206"/>
    </location>
</feature>
<evidence type="ECO:0000313" key="5">
    <source>
        <dbReference type="Proteomes" id="UP000249341"/>
    </source>
</evidence>
<sequence length="337" mass="33848">MGSTGEDGGDTREPLLVRPFVLQDDGPQETEPSTATWPADPTREIPTQLLPTVPSPAPGGPKPPGHRRRRPMLLVGAGAAAVLAIAGYALLRPVIQPAVSTSLPGQGLPVVTGPAPSTEATADPAAGGIGDGTAGGNGTTDGNGTAGNGQGDGGAQAGQTGAAGTTGTAGTQTTSPPTTTPTAAPTAATTATTTAPAATTTTIPPAELVPADPLLTAQGALTSRNGLCLDLRGGDAAEGREVHVDDCNGTSPQRWRLNADKTLEVLDMCAYLVGDGTVELTGCDTRTTAQWALDENGRLTNAANGQCLTDPYFGARPGKQVTVTRCTGANNQQWSFR</sequence>
<name>A0A327Z000_9ACTN</name>
<dbReference type="RefSeq" id="WP_111654014.1">
    <property type="nucleotide sequence ID" value="NZ_JACHWI010000003.1"/>
</dbReference>
<dbReference type="SUPFAM" id="SSF50370">
    <property type="entry name" value="Ricin B-like lectins"/>
    <property type="match status" value="1"/>
</dbReference>
<feature type="region of interest" description="Disordered" evidence="1">
    <location>
        <begin position="100"/>
        <end position="206"/>
    </location>
</feature>
<organism evidence="4 5">
    <name type="scientific">Actinoplanes lutulentus</name>
    <dbReference type="NCBI Taxonomy" id="1287878"/>
    <lineage>
        <taxon>Bacteria</taxon>
        <taxon>Bacillati</taxon>
        <taxon>Actinomycetota</taxon>
        <taxon>Actinomycetes</taxon>
        <taxon>Micromonosporales</taxon>
        <taxon>Micromonosporaceae</taxon>
        <taxon>Actinoplanes</taxon>
    </lineage>
</organism>